<accession>A0A212J1M7</accession>
<dbReference type="Pfam" id="PF01642">
    <property type="entry name" value="MM_CoA_mutase"/>
    <property type="match status" value="1"/>
</dbReference>
<gene>
    <name evidence="7" type="primary">mutA</name>
    <name evidence="7" type="ORF">KL86APRO_10359</name>
</gene>
<dbReference type="SUPFAM" id="SSF51703">
    <property type="entry name" value="Cobalamin (vitamin B12)-dependent enzymes"/>
    <property type="match status" value="1"/>
</dbReference>
<dbReference type="InterPro" id="IPR006099">
    <property type="entry name" value="MeMalonylCoA_mutase_a/b_cat"/>
</dbReference>
<evidence type="ECO:0000256" key="4">
    <source>
        <dbReference type="ARBA" id="ARBA00023235"/>
    </source>
</evidence>
<reference evidence="7" key="1">
    <citation type="submission" date="2016-04" db="EMBL/GenBank/DDBJ databases">
        <authorList>
            <person name="Evans L.H."/>
            <person name="Alamgir A."/>
            <person name="Owens N."/>
            <person name="Weber N.D."/>
            <person name="Virtaneva K."/>
            <person name="Barbian K."/>
            <person name="Babar A."/>
            <person name="Rosenke K."/>
        </authorList>
    </citation>
    <scope>NUCLEOTIDE SEQUENCE</scope>
    <source>
        <strain evidence="7">86</strain>
    </source>
</reference>
<feature type="domain" description="Methylmalonyl-CoA mutase alpha/beta chain catalytic" evidence="6">
    <location>
        <begin position="43"/>
        <end position="496"/>
    </location>
</feature>
<proteinExistence type="inferred from homology"/>
<protein>
    <submittedName>
        <fullName evidence="7">Methylmalonyl-CoA mutase small subunit</fullName>
        <ecNumber evidence="7">5.4.99.2</ecNumber>
    </submittedName>
</protein>
<evidence type="ECO:0000256" key="3">
    <source>
        <dbReference type="ARBA" id="ARBA00022628"/>
    </source>
</evidence>
<dbReference type="GO" id="GO:0004494">
    <property type="term" value="F:methylmalonyl-CoA mutase activity"/>
    <property type="evidence" value="ECO:0007669"/>
    <property type="project" value="UniProtKB-EC"/>
</dbReference>
<sequence length="688" mass="71810">MIMDQQDFRLAADFPAVAYDQWKKIVEEKELKGAPFEKKMVTKTPEGIDIQPLYVAENWPWAGDPSGFPGFFPYTRGTQAIARTRNGWDIRQEFREADPADANREIKHDLGRGVTSVSLRLDDAARAGRGPDAEGAGANGVLVHDLAGLRDALAGVDFAKVPVALEAGAAFLPAAMALSSLWKAAGLTAETARGGFGADPVAVLAEGVPVAVDAALAQLGALAAFTVKTWPQVRAVAVDTSVYHNGGANEAHDLGIALATAVAYVKAMEKAGLSIDAACGQIAFTVSVGCEEYMQIAKLRAARKLWAAVAKACGASDAAAAMNLRAKSAERMFTRIDPWVNLLRATVSTFASAVGGADVVTCLPFDAAIGLPDGTGRRIARNTQIILAEESHLYRVADPAGGAWSMETLTTQMTEKAWAFFQEIEGKGGIVAALEQGFVQDAIAATMAQRDKDIAKRKVALTGVSEFPNILEKPVVRTAPDVSKAKAAAAQRTAAAKVPAAGGNPVADTAHAVGAGAAFAAALGAGVKTSVKPVVKRHLADTFERLRDAASAHKEKTGAFPTIFLANLGPIAKHTGRATFAKNYFEAGGIQALGNNGFSEVEACVKAFKESGAKIAVICSSDALYEEMVPVYAPALKAAGAETLYLAGAPGEKKGAYDAAGVDDYIFMGADVLGKLTAQLVRLGVIAQ</sequence>
<keyword evidence="5" id="KW-0170">Cobalt</keyword>
<dbReference type="GO" id="GO:0019678">
    <property type="term" value="P:propionate metabolic process, methylmalonyl pathway"/>
    <property type="evidence" value="ECO:0007669"/>
    <property type="project" value="TreeGrafter"/>
</dbReference>
<comment type="similarity">
    <text evidence="2">Belongs to the methylmalonyl-CoA mutase family.</text>
</comment>
<evidence type="ECO:0000256" key="1">
    <source>
        <dbReference type="ARBA" id="ARBA00001922"/>
    </source>
</evidence>
<dbReference type="GO" id="GO:0031419">
    <property type="term" value="F:cobalamin binding"/>
    <property type="evidence" value="ECO:0007669"/>
    <property type="project" value="UniProtKB-KW"/>
</dbReference>
<evidence type="ECO:0000313" key="7">
    <source>
        <dbReference type="EMBL" id="SBV93244.1"/>
    </source>
</evidence>
<organism evidence="7">
    <name type="scientific">uncultured Alphaproteobacteria bacterium</name>
    <dbReference type="NCBI Taxonomy" id="91750"/>
    <lineage>
        <taxon>Bacteria</taxon>
        <taxon>Pseudomonadati</taxon>
        <taxon>Pseudomonadota</taxon>
        <taxon>Alphaproteobacteria</taxon>
        <taxon>environmental samples</taxon>
    </lineage>
</organism>
<name>A0A212J1M7_9PROT</name>
<dbReference type="GO" id="GO:0046872">
    <property type="term" value="F:metal ion binding"/>
    <property type="evidence" value="ECO:0007669"/>
    <property type="project" value="InterPro"/>
</dbReference>
<dbReference type="Gene3D" id="3.20.20.240">
    <property type="entry name" value="Methylmalonyl-CoA mutase"/>
    <property type="match status" value="1"/>
</dbReference>
<comment type="cofactor">
    <cofactor evidence="1">
        <name>adenosylcob(III)alamin</name>
        <dbReference type="ChEBI" id="CHEBI:18408"/>
    </cofactor>
</comment>
<dbReference type="Gene3D" id="3.40.50.280">
    <property type="entry name" value="Cobalamin-binding domain"/>
    <property type="match status" value="1"/>
</dbReference>
<dbReference type="SUPFAM" id="SSF52242">
    <property type="entry name" value="Cobalamin (vitamin B12)-binding domain"/>
    <property type="match status" value="1"/>
</dbReference>
<dbReference type="CDD" id="cd03677">
    <property type="entry name" value="MM_CoA_mutase_beta"/>
    <property type="match status" value="1"/>
</dbReference>
<evidence type="ECO:0000256" key="2">
    <source>
        <dbReference type="ARBA" id="ARBA00008465"/>
    </source>
</evidence>
<dbReference type="EMBL" id="FLUO01000001">
    <property type="protein sequence ID" value="SBV93244.1"/>
    <property type="molecule type" value="Genomic_DNA"/>
</dbReference>
<dbReference type="EC" id="5.4.99.2" evidence="7"/>
<evidence type="ECO:0000256" key="5">
    <source>
        <dbReference type="ARBA" id="ARBA00023285"/>
    </source>
</evidence>
<dbReference type="PANTHER" id="PTHR48101">
    <property type="entry name" value="METHYLMALONYL-COA MUTASE, MITOCHONDRIAL-RELATED"/>
    <property type="match status" value="1"/>
</dbReference>
<keyword evidence="4 7" id="KW-0413">Isomerase</keyword>
<dbReference type="GO" id="GO:0005737">
    <property type="term" value="C:cytoplasm"/>
    <property type="evidence" value="ECO:0007669"/>
    <property type="project" value="TreeGrafter"/>
</dbReference>
<dbReference type="InterPro" id="IPR036724">
    <property type="entry name" value="Cobalamin-bd_sf"/>
</dbReference>
<keyword evidence="3" id="KW-0846">Cobalamin</keyword>
<dbReference type="AlphaFoldDB" id="A0A212J1M7"/>
<dbReference type="PANTHER" id="PTHR48101:SF4">
    <property type="entry name" value="METHYLMALONYL-COA MUTASE, MITOCHONDRIAL"/>
    <property type="match status" value="1"/>
</dbReference>
<dbReference type="InterPro" id="IPR016176">
    <property type="entry name" value="Cbl-dep_enz_cat"/>
</dbReference>
<evidence type="ECO:0000259" key="6">
    <source>
        <dbReference type="Pfam" id="PF01642"/>
    </source>
</evidence>